<feature type="domain" description="MH2" evidence="10">
    <location>
        <begin position="478"/>
        <end position="724"/>
    </location>
</feature>
<dbReference type="GO" id="GO:0050793">
    <property type="term" value="P:regulation of developmental process"/>
    <property type="evidence" value="ECO:0007669"/>
    <property type="project" value="UniProtKB-ARBA"/>
</dbReference>
<dbReference type="GO" id="GO:0009653">
    <property type="term" value="P:anatomical structure morphogenesis"/>
    <property type="evidence" value="ECO:0007669"/>
    <property type="project" value="TreeGrafter"/>
</dbReference>
<dbReference type="AlphaFoldDB" id="A0A8S9ZDN8"/>
<dbReference type="Proteomes" id="UP000605970">
    <property type="component" value="Unassembled WGS sequence"/>
</dbReference>
<dbReference type="InterPro" id="IPR013019">
    <property type="entry name" value="MAD_homology_MH1"/>
</dbReference>
<feature type="domain" description="MH1" evidence="9">
    <location>
        <begin position="69"/>
        <end position="193"/>
    </location>
</feature>
<dbReference type="GO" id="GO:0051239">
    <property type="term" value="P:regulation of multicellular organismal process"/>
    <property type="evidence" value="ECO:0007669"/>
    <property type="project" value="UniProtKB-ARBA"/>
</dbReference>
<keyword evidence="3" id="KW-0862">Zinc</keyword>
<dbReference type="PROSITE" id="PS51075">
    <property type="entry name" value="MH1"/>
    <property type="match status" value="1"/>
</dbReference>
<keyword evidence="7" id="KW-0963">Cytoplasm</keyword>
<dbReference type="SUPFAM" id="SSF49879">
    <property type="entry name" value="SMAD/FHA domain"/>
    <property type="match status" value="1"/>
</dbReference>
<dbReference type="SMART" id="SM00523">
    <property type="entry name" value="DWA"/>
    <property type="match status" value="1"/>
</dbReference>
<comment type="subcellular location">
    <subcellularLocation>
        <location evidence="7">Cytoplasm</location>
    </subcellularLocation>
    <subcellularLocation>
        <location evidence="7">Nucleus</location>
    </subcellularLocation>
</comment>
<dbReference type="InterPro" id="IPR003619">
    <property type="entry name" value="MAD_homology1_Dwarfin-type"/>
</dbReference>
<evidence type="ECO:0000256" key="8">
    <source>
        <dbReference type="SAM" id="MobiDB-lite"/>
    </source>
</evidence>
<dbReference type="GO" id="GO:0009791">
    <property type="term" value="P:post-embryonic development"/>
    <property type="evidence" value="ECO:0007669"/>
    <property type="project" value="UniProtKB-ARBA"/>
</dbReference>
<comment type="similarity">
    <text evidence="1 7">Belongs to the dwarfin/SMAD family.</text>
</comment>
<proteinExistence type="inferred from homology"/>
<evidence type="ECO:0000256" key="1">
    <source>
        <dbReference type="ARBA" id="ARBA00005545"/>
    </source>
</evidence>
<dbReference type="SMART" id="SM00028">
    <property type="entry name" value="TPR"/>
    <property type="match status" value="4"/>
</dbReference>
<feature type="compositionally biased region" description="Low complexity" evidence="8">
    <location>
        <begin position="239"/>
        <end position="253"/>
    </location>
</feature>
<feature type="compositionally biased region" description="Low complexity" evidence="8">
    <location>
        <begin position="289"/>
        <end position="300"/>
    </location>
</feature>
<dbReference type="SUPFAM" id="SSF48452">
    <property type="entry name" value="TPR-like"/>
    <property type="match status" value="1"/>
</dbReference>
<sequence>MNPLHGGINNSINRIFENSKPFQQPYVPPVRHLEGGDSQPIAPHFPIQQQQNQNSRGSMLRPSSTDANSTITNYLMHFVVDHDREFSKKAIESLIKKLKDKRDELDAFIISVSSLGRIETKCITTTRTLDGRLQVAGRKGFPHVVYARAFRWQDLHKNELKHRNICVFAFDLKGEQVCVNPYHYERVISVDGSTELQSSSGISYGEHARISPESKQLPLLHRGPGRPPNSLKQHLQQISPSQQSSPHHATSTSVLRANLSPNFPAHLNAHNQQINQQQHSNQLTSFTPQQQKQFIQQKQNKSTDHNLKTSLAPLDNVQQNTQINYSMASNPNSLKMIPPPVIPLTQSASTSHTINQSHNQPYLQQHQHYQQPLSVVNPFSEFCGVMDPLHLSLKNNSTGSPHHVHQPSSSKQENHFVQSQHPQHSKQNSAFPPFPQFLDLASSLETKPVLPKYIYGLDQLNNSKNRPFISDKPIPTHWCAISYYEYDRKVGDTFQATSEHCKMFIDGGLSNSDGSRFCLGSLTNTVRTDAAEKCRMNLGRGICLLLKGEGDVWLTVLSKYPVFVQSHYLDMLTGREEPCQSHKFVQYTTVKIFDLQKCYECWERSSLERNVNRRLRQDQFMRRQQRLELSTPLLGDGSNSQLGLIRTSERSDDETTTDDPGVDDFRLLCTINISFFKGFGLSYPRKTIHETPCWIELQLHRALQLLDEIFDFFLFLLMNSDNITESISYEFRQLALDGEKAIQKNESKEMFLHGIDLLERALLIGSDDQQIISAINSQLGHAYFALHDFKQAKNFYANDLSISRQLKNELQEAEIYSNLSLTYAMLNDCNNAIFCAEKVIIIGARLNDDILKGKGYYNLGFAYLQSVTKRSSEDYNDLLYIQLLGKQIQNSISSFKEYLSIMERQKNKLYIGLGLGILGNAYFCSGDYQTSIEYNKKRLEIARELGDRSSVRRALINISKAEIMLGNHETAKKNLLAARRLSNESDCPQKVKEQIELDLENLEKIIFEKKSNEDSLSLSSKQSSRAASHGRIHSRKSFLKRFCKSVTNLDSLGSRKSKKRDTQNKFFASGKSSRERGIENKENDDEFMLDLIENLSCNRIDDQRVDAVVIKRIPSLNFDEQYNFN</sequence>
<feature type="compositionally biased region" description="Polar residues" evidence="8">
    <location>
        <begin position="47"/>
        <end position="66"/>
    </location>
</feature>
<feature type="region of interest" description="Disordered" evidence="8">
    <location>
        <begin position="274"/>
        <end position="307"/>
    </location>
</feature>
<feature type="region of interest" description="Disordered" evidence="8">
    <location>
        <begin position="394"/>
        <end position="431"/>
    </location>
</feature>
<evidence type="ECO:0000259" key="10">
    <source>
        <dbReference type="PROSITE" id="PS51076"/>
    </source>
</evidence>
<dbReference type="CDD" id="cd10492">
    <property type="entry name" value="MH1_SMAD_4"/>
    <property type="match status" value="1"/>
</dbReference>
<organism evidence="11 12">
    <name type="scientific">Meloidogyne graminicola</name>
    <dbReference type="NCBI Taxonomy" id="189291"/>
    <lineage>
        <taxon>Eukaryota</taxon>
        <taxon>Metazoa</taxon>
        <taxon>Ecdysozoa</taxon>
        <taxon>Nematoda</taxon>
        <taxon>Chromadorea</taxon>
        <taxon>Rhabditida</taxon>
        <taxon>Tylenchina</taxon>
        <taxon>Tylenchomorpha</taxon>
        <taxon>Tylenchoidea</taxon>
        <taxon>Meloidogynidae</taxon>
        <taxon>Meloidogyninae</taxon>
        <taxon>Meloidogyne</taxon>
    </lineage>
</organism>
<dbReference type="OrthoDB" id="5875866at2759"/>
<dbReference type="GO" id="GO:0030509">
    <property type="term" value="P:BMP signaling pathway"/>
    <property type="evidence" value="ECO:0007669"/>
    <property type="project" value="TreeGrafter"/>
</dbReference>
<dbReference type="SUPFAM" id="SSF56366">
    <property type="entry name" value="SMAD MH1 domain"/>
    <property type="match status" value="1"/>
</dbReference>
<evidence type="ECO:0000256" key="5">
    <source>
        <dbReference type="ARBA" id="ARBA00023163"/>
    </source>
</evidence>
<dbReference type="GO" id="GO:0046872">
    <property type="term" value="F:metal ion binding"/>
    <property type="evidence" value="ECO:0007669"/>
    <property type="project" value="UniProtKB-KW"/>
</dbReference>
<dbReference type="GO" id="GO:0070411">
    <property type="term" value="F:I-SMAD binding"/>
    <property type="evidence" value="ECO:0007669"/>
    <property type="project" value="TreeGrafter"/>
</dbReference>
<dbReference type="InterPro" id="IPR019734">
    <property type="entry name" value="TPR_rpt"/>
</dbReference>
<feature type="region of interest" description="Disordered" evidence="8">
    <location>
        <begin position="217"/>
        <end position="253"/>
    </location>
</feature>
<protein>
    <recommendedName>
        <fullName evidence="7">Mothers against decapentaplegic homolog</fullName>
        <shortName evidence="7">MAD homolog</shortName>
        <shortName evidence="7">Mothers against DPP homolog</shortName>
    </recommendedName>
    <alternativeName>
        <fullName evidence="7">SMAD family member</fullName>
    </alternativeName>
</protein>
<dbReference type="SMART" id="SM00524">
    <property type="entry name" value="DWB"/>
    <property type="match status" value="1"/>
</dbReference>
<evidence type="ECO:0000313" key="11">
    <source>
        <dbReference type="EMBL" id="KAF7629295.1"/>
    </source>
</evidence>
<dbReference type="GO" id="GO:0000981">
    <property type="term" value="F:DNA-binding transcription factor activity, RNA polymerase II-specific"/>
    <property type="evidence" value="ECO:0007669"/>
    <property type="project" value="TreeGrafter"/>
</dbReference>
<keyword evidence="6 7" id="KW-0539">Nucleus</keyword>
<keyword evidence="2" id="KW-0479">Metal-binding</keyword>
<dbReference type="InterPro" id="IPR013790">
    <property type="entry name" value="Dwarfin"/>
</dbReference>
<keyword evidence="4 7" id="KW-0805">Transcription regulation</keyword>
<gene>
    <name evidence="11" type="ORF">Mgra_00009189</name>
</gene>
<dbReference type="InterPro" id="IPR001132">
    <property type="entry name" value="SMAD_dom_Dwarfin-type"/>
</dbReference>
<evidence type="ECO:0000259" key="9">
    <source>
        <dbReference type="PROSITE" id="PS51075"/>
    </source>
</evidence>
<dbReference type="PANTHER" id="PTHR13703">
    <property type="entry name" value="SMAD"/>
    <property type="match status" value="1"/>
</dbReference>
<keyword evidence="5 7" id="KW-0804">Transcription</keyword>
<evidence type="ECO:0000256" key="7">
    <source>
        <dbReference type="RuleBase" id="RU361195"/>
    </source>
</evidence>
<dbReference type="GO" id="GO:0005737">
    <property type="term" value="C:cytoplasm"/>
    <property type="evidence" value="ECO:0007669"/>
    <property type="project" value="UniProtKB-SubCell"/>
</dbReference>
<dbReference type="PANTHER" id="PTHR13703:SF45">
    <property type="entry name" value="MOTHERS AGAINST DECAPENTAPLEGIC HOMOLOG"/>
    <property type="match status" value="1"/>
</dbReference>
<dbReference type="GO" id="GO:0030154">
    <property type="term" value="P:cell differentiation"/>
    <property type="evidence" value="ECO:0007669"/>
    <property type="project" value="TreeGrafter"/>
</dbReference>
<dbReference type="GO" id="GO:0000978">
    <property type="term" value="F:RNA polymerase II cis-regulatory region sequence-specific DNA binding"/>
    <property type="evidence" value="ECO:0007669"/>
    <property type="project" value="TreeGrafter"/>
</dbReference>
<evidence type="ECO:0000313" key="12">
    <source>
        <dbReference type="Proteomes" id="UP000605970"/>
    </source>
</evidence>
<feature type="region of interest" description="Disordered" evidence="8">
    <location>
        <begin position="26"/>
        <end position="66"/>
    </location>
</feature>
<dbReference type="InterPro" id="IPR011990">
    <property type="entry name" value="TPR-like_helical_dom_sf"/>
</dbReference>
<dbReference type="Gene3D" id="3.90.520.10">
    <property type="entry name" value="SMAD MH1 domain"/>
    <property type="match status" value="1"/>
</dbReference>
<dbReference type="InterPro" id="IPR017855">
    <property type="entry name" value="SMAD-like_dom_sf"/>
</dbReference>
<dbReference type="GO" id="GO:0060395">
    <property type="term" value="P:SMAD protein signal transduction"/>
    <property type="evidence" value="ECO:0007669"/>
    <property type="project" value="TreeGrafter"/>
</dbReference>
<dbReference type="GO" id="GO:0071144">
    <property type="term" value="C:heteromeric SMAD protein complex"/>
    <property type="evidence" value="ECO:0007669"/>
    <property type="project" value="TreeGrafter"/>
</dbReference>
<dbReference type="PROSITE" id="PS51076">
    <property type="entry name" value="MH2"/>
    <property type="match status" value="1"/>
</dbReference>
<dbReference type="InterPro" id="IPR036578">
    <property type="entry name" value="SMAD_MH1_sf"/>
</dbReference>
<reference evidence="11" key="1">
    <citation type="journal article" date="2020" name="Ecol. Evol.">
        <title>Genome structure and content of the rice root-knot nematode (Meloidogyne graminicola).</title>
        <authorList>
            <person name="Phan N.T."/>
            <person name="Danchin E.G.J."/>
            <person name="Klopp C."/>
            <person name="Perfus-Barbeoch L."/>
            <person name="Kozlowski D.K."/>
            <person name="Koutsovoulos G.D."/>
            <person name="Lopez-Roques C."/>
            <person name="Bouchez O."/>
            <person name="Zahm M."/>
            <person name="Besnard G."/>
            <person name="Bellafiore S."/>
        </authorList>
    </citation>
    <scope>NUCLEOTIDE SEQUENCE</scope>
    <source>
        <strain evidence="11">VN-18</strain>
    </source>
</reference>
<dbReference type="Gene3D" id="2.60.200.10">
    <property type="match status" value="1"/>
</dbReference>
<dbReference type="InterPro" id="IPR008984">
    <property type="entry name" value="SMAD_FHA_dom_sf"/>
</dbReference>
<dbReference type="EMBL" id="JABEBT010000141">
    <property type="protein sequence ID" value="KAF7629295.1"/>
    <property type="molecule type" value="Genomic_DNA"/>
</dbReference>
<keyword evidence="12" id="KW-1185">Reference proteome</keyword>
<evidence type="ECO:0000256" key="2">
    <source>
        <dbReference type="ARBA" id="ARBA00022723"/>
    </source>
</evidence>
<dbReference type="Gene3D" id="1.25.40.10">
    <property type="entry name" value="Tetratricopeptide repeat domain"/>
    <property type="match status" value="1"/>
</dbReference>
<feature type="region of interest" description="Disordered" evidence="8">
    <location>
        <begin position="638"/>
        <end position="658"/>
    </location>
</feature>
<comment type="caution">
    <text evidence="11">The sequence shown here is derived from an EMBL/GenBank/DDBJ whole genome shotgun (WGS) entry which is preliminary data.</text>
</comment>
<dbReference type="Pfam" id="PF03165">
    <property type="entry name" value="MH1"/>
    <property type="match status" value="1"/>
</dbReference>
<dbReference type="Pfam" id="PF03166">
    <property type="entry name" value="MH2"/>
    <property type="match status" value="1"/>
</dbReference>
<evidence type="ECO:0000256" key="6">
    <source>
        <dbReference type="ARBA" id="ARBA00023242"/>
    </source>
</evidence>
<feature type="region of interest" description="Disordered" evidence="8">
    <location>
        <begin position="1053"/>
        <end position="1080"/>
    </location>
</feature>
<evidence type="ECO:0000256" key="3">
    <source>
        <dbReference type="ARBA" id="ARBA00022833"/>
    </source>
</evidence>
<evidence type="ECO:0000256" key="4">
    <source>
        <dbReference type="ARBA" id="ARBA00023015"/>
    </source>
</evidence>
<name>A0A8S9ZDN8_9BILA</name>
<accession>A0A8S9ZDN8</accession>
<feature type="compositionally biased region" description="Polar residues" evidence="8">
    <location>
        <begin position="394"/>
        <end position="430"/>
    </location>
</feature>